<feature type="compositionally biased region" description="Acidic residues" evidence="3">
    <location>
        <begin position="98"/>
        <end position="107"/>
    </location>
</feature>
<dbReference type="InterPro" id="IPR012459">
    <property type="entry name" value="Rrp15"/>
</dbReference>
<dbReference type="EnsemblMetazoa" id="CapteT218832">
    <property type="protein sequence ID" value="CapteP218832"/>
    <property type="gene ID" value="CapteG218832"/>
</dbReference>
<dbReference type="HOGENOM" id="CLU_079732_1_0_1"/>
<keyword evidence="6" id="KW-1185">Reference proteome</keyword>
<reference evidence="4 6" key="2">
    <citation type="journal article" date="2013" name="Nature">
        <title>Insights into bilaterian evolution from three spiralian genomes.</title>
        <authorList>
            <person name="Simakov O."/>
            <person name="Marletaz F."/>
            <person name="Cho S.J."/>
            <person name="Edsinger-Gonzales E."/>
            <person name="Havlak P."/>
            <person name="Hellsten U."/>
            <person name="Kuo D.H."/>
            <person name="Larsson T."/>
            <person name="Lv J."/>
            <person name="Arendt D."/>
            <person name="Savage R."/>
            <person name="Osoegawa K."/>
            <person name="de Jong P."/>
            <person name="Grimwood J."/>
            <person name="Chapman J.A."/>
            <person name="Shapiro H."/>
            <person name="Aerts A."/>
            <person name="Otillar R.P."/>
            <person name="Terry A.Y."/>
            <person name="Boore J.L."/>
            <person name="Grigoriev I.V."/>
            <person name="Lindberg D.R."/>
            <person name="Seaver E.C."/>
            <person name="Weisblat D.A."/>
            <person name="Putnam N.H."/>
            <person name="Rokhsar D.S."/>
        </authorList>
    </citation>
    <scope>NUCLEOTIDE SEQUENCE</scope>
    <source>
        <strain evidence="4 6">I ESC-2004</strain>
    </source>
</reference>
<evidence type="ECO:0000313" key="5">
    <source>
        <dbReference type="EnsemblMetazoa" id="CapteP218832"/>
    </source>
</evidence>
<proteinExistence type="inferred from homology"/>
<reference evidence="6" key="1">
    <citation type="submission" date="2012-12" db="EMBL/GenBank/DDBJ databases">
        <authorList>
            <person name="Hellsten U."/>
            <person name="Grimwood J."/>
            <person name="Chapman J.A."/>
            <person name="Shapiro H."/>
            <person name="Aerts A."/>
            <person name="Otillar R.P."/>
            <person name="Terry A.Y."/>
            <person name="Boore J.L."/>
            <person name="Simakov O."/>
            <person name="Marletaz F."/>
            <person name="Cho S.-J."/>
            <person name="Edsinger-Gonzales E."/>
            <person name="Havlak P."/>
            <person name="Kuo D.-H."/>
            <person name="Larsson T."/>
            <person name="Lv J."/>
            <person name="Arendt D."/>
            <person name="Savage R."/>
            <person name="Osoegawa K."/>
            <person name="de Jong P."/>
            <person name="Lindberg D.R."/>
            <person name="Seaver E.C."/>
            <person name="Weisblat D.A."/>
            <person name="Putnam N.H."/>
            <person name="Grigoriev I.V."/>
            <person name="Rokhsar D.S."/>
        </authorList>
    </citation>
    <scope>NUCLEOTIDE SEQUENCE</scope>
    <source>
        <strain evidence="6">I ESC-2004</strain>
    </source>
</reference>
<gene>
    <name evidence="4" type="ORF">CAPTEDRAFT_218832</name>
</gene>
<accession>R7TTZ5</accession>
<protein>
    <recommendedName>
        <fullName evidence="2">RRP15-like protein</fullName>
    </recommendedName>
</protein>
<dbReference type="PANTHER" id="PTHR13245:SF14">
    <property type="entry name" value="RRP15-LIKE PROTEIN"/>
    <property type="match status" value="1"/>
</dbReference>
<dbReference type="STRING" id="283909.R7TTZ5"/>
<name>R7TTZ5_CAPTE</name>
<reference evidence="5" key="3">
    <citation type="submission" date="2015-06" db="UniProtKB">
        <authorList>
            <consortium name="EnsemblMetazoa"/>
        </authorList>
    </citation>
    <scope>IDENTIFICATION</scope>
</reference>
<organism evidence="4">
    <name type="scientific">Capitella teleta</name>
    <name type="common">Polychaete worm</name>
    <dbReference type="NCBI Taxonomy" id="283909"/>
    <lineage>
        <taxon>Eukaryota</taxon>
        <taxon>Metazoa</taxon>
        <taxon>Spiralia</taxon>
        <taxon>Lophotrochozoa</taxon>
        <taxon>Annelida</taxon>
        <taxon>Polychaeta</taxon>
        <taxon>Sedentaria</taxon>
        <taxon>Scolecida</taxon>
        <taxon>Capitellidae</taxon>
        <taxon>Capitella</taxon>
    </lineage>
</organism>
<evidence type="ECO:0000256" key="3">
    <source>
        <dbReference type="SAM" id="MobiDB-lite"/>
    </source>
</evidence>
<evidence type="ECO:0000313" key="4">
    <source>
        <dbReference type="EMBL" id="ELT97363.1"/>
    </source>
</evidence>
<feature type="region of interest" description="Disordered" evidence="3">
    <location>
        <begin position="265"/>
        <end position="286"/>
    </location>
</feature>
<dbReference type="Proteomes" id="UP000014760">
    <property type="component" value="Unassembled WGS sequence"/>
</dbReference>
<dbReference type="OrthoDB" id="20949at2759"/>
<dbReference type="GO" id="GO:0000460">
    <property type="term" value="P:maturation of 5.8S rRNA"/>
    <property type="evidence" value="ECO:0007669"/>
    <property type="project" value="TreeGrafter"/>
</dbReference>
<dbReference type="PANTHER" id="PTHR13245">
    <property type="entry name" value="RRP15-LIKE PROTEIN"/>
    <property type="match status" value="1"/>
</dbReference>
<feature type="compositionally biased region" description="Basic and acidic residues" evidence="3">
    <location>
        <begin position="108"/>
        <end position="117"/>
    </location>
</feature>
<evidence type="ECO:0000256" key="2">
    <source>
        <dbReference type="ARBA" id="ARBA00017475"/>
    </source>
</evidence>
<dbReference type="GO" id="GO:0000470">
    <property type="term" value="P:maturation of LSU-rRNA"/>
    <property type="evidence" value="ECO:0007669"/>
    <property type="project" value="TreeGrafter"/>
</dbReference>
<dbReference type="Pfam" id="PF07890">
    <property type="entry name" value="Rrp15p"/>
    <property type="match status" value="1"/>
</dbReference>
<feature type="region of interest" description="Disordered" evidence="3">
    <location>
        <begin position="76"/>
        <end position="117"/>
    </location>
</feature>
<dbReference type="EMBL" id="KB308581">
    <property type="protein sequence ID" value="ELT97363.1"/>
    <property type="molecule type" value="Genomic_DNA"/>
</dbReference>
<feature type="compositionally biased region" description="Basic and acidic residues" evidence="3">
    <location>
        <begin position="76"/>
        <end position="85"/>
    </location>
</feature>
<sequence>MKYLKKNRKRPAYHSSSEDESDDQEIEEEVEADNEEEDEEEVKDEDGEADEDKPQAGLANVLQKLLSKSAAEKKILSKGITDRQLSKKKQLKEKREAGDEDEEEEEPEVKKIKTEDGRELVLTESRKNFILKEKNRLWEEMARKKPNILNKDKERNLQKIATRGVVQLFNAVKQQQRKVEDKLDEAGPSFRRQEKALQSLNKQQFIDVLKGMTPHKDAEQAEDVDVKTEQDDDRVCSMWKHLLLVSISGWFRRLREAHEIALSGVQVKDEPPSSDEDEESRKPAWNILRDDFMMGAKMKDWNKDSEESEDDT</sequence>
<feature type="compositionally biased region" description="Basic residues" evidence="3">
    <location>
        <begin position="1"/>
        <end position="12"/>
    </location>
</feature>
<feature type="region of interest" description="Disordered" evidence="3">
    <location>
        <begin position="1"/>
        <end position="57"/>
    </location>
</feature>
<dbReference type="GO" id="GO:0030687">
    <property type="term" value="C:preribosome, large subunit precursor"/>
    <property type="evidence" value="ECO:0007669"/>
    <property type="project" value="TreeGrafter"/>
</dbReference>
<dbReference type="EMBL" id="AMQN01010937">
    <property type="status" value="NOT_ANNOTATED_CDS"/>
    <property type="molecule type" value="Genomic_DNA"/>
</dbReference>
<evidence type="ECO:0000313" key="6">
    <source>
        <dbReference type="Proteomes" id="UP000014760"/>
    </source>
</evidence>
<comment type="similarity">
    <text evidence="1">Belongs to the RRP15 family.</text>
</comment>
<dbReference type="OMA" id="FVKQRFY"/>
<dbReference type="FunCoup" id="R7TTZ5">
    <property type="interactions" value="532"/>
</dbReference>
<feature type="compositionally biased region" description="Acidic residues" evidence="3">
    <location>
        <begin position="18"/>
        <end position="51"/>
    </location>
</feature>
<dbReference type="AlphaFoldDB" id="R7TTZ5"/>
<evidence type="ECO:0000256" key="1">
    <source>
        <dbReference type="ARBA" id="ARBA00007462"/>
    </source>
</evidence>